<comment type="similarity">
    <text evidence="3">Belongs to the peptidase C56 family. HSP31-like subfamily.</text>
</comment>
<evidence type="ECO:0000256" key="1">
    <source>
        <dbReference type="ARBA" id="ARBA00023016"/>
    </source>
</evidence>
<dbReference type="SUPFAM" id="SSF52317">
    <property type="entry name" value="Class I glutamine amidotransferase-like"/>
    <property type="match status" value="1"/>
</dbReference>
<evidence type="ECO:0000313" key="5">
    <source>
        <dbReference type="EMBL" id="ROO88685.1"/>
    </source>
</evidence>
<dbReference type="GO" id="GO:0019172">
    <property type="term" value="F:glyoxalase III activity"/>
    <property type="evidence" value="ECO:0007669"/>
    <property type="project" value="TreeGrafter"/>
</dbReference>
<reference evidence="5 6" key="1">
    <citation type="submission" date="2018-11" db="EMBL/GenBank/DDBJ databases">
        <title>Sequencing the genomes of 1000 actinobacteria strains.</title>
        <authorList>
            <person name="Klenk H.-P."/>
        </authorList>
    </citation>
    <scope>NUCLEOTIDE SEQUENCE [LARGE SCALE GENOMIC DNA]</scope>
    <source>
        <strain evidence="5 6">DSM 44254</strain>
    </source>
</reference>
<dbReference type="GO" id="GO:0019243">
    <property type="term" value="P:methylglyoxal catabolic process to D-lactate via S-lactoyl-glutathione"/>
    <property type="evidence" value="ECO:0007669"/>
    <property type="project" value="TreeGrafter"/>
</dbReference>
<dbReference type="PANTHER" id="PTHR48094">
    <property type="entry name" value="PROTEIN/NUCLEIC ACID DEGLYCASE DJ-1-RELATED"/>
    <property type="match status" value="1"/>
</dbReference>
<dbReference type="Gene3D" id="3.40.50.880">
    <property type="match status" value="1"/>
</dbReference>
<evidence type="ECO:0000313" key="6">
    <source>
        <dbReference type="Proteomes" id="UP000272400"/>
    </source>
</evidence>
<evidence type="ECO:0000256" key="3">
    <source>
        <dbReference type="ARBA" id="ARBA00038493"/>
    </source>
</evidence>
<dbReference type="CDD" id="cd03141">
    <property type="entry name" value="GATase1_Hsp31_like"/>
    <property type="match status" value="1"/>
</dbReference>
<protein>
    <submittedName>
        <fullName evidence="5">Putative intracellular protease/amidase</fullName>
    </submittedName>
</protein>
<evidence type="ECO:0000256" key="2">
    <source>
        <dbReference type="ARBA" id="ARBA00023239"/>
    </source>
</evidence>
<evidence type="ECO:0000259" key="4">
    <source>
        <dbReference type="Pfam" id="PF01965"/>
    </source>
</evidence>
<organism evidence="5 6">
    <name type="scientific">Actinocorallia herbida</name>
    <dbReference type="NCBI Taxonomy" id="58109"/>
    <lineage>
        <taxon>Bacteria</taxon>
        <taxon>Bacillati</taxon>
        <taxon>Actinomycetota</taxon>
        <taxon>Actinomycetes</taxon>
        <taxon>Streptosporangiales</taxon>
        <taxon>Thermomonosporaceae</taxon>
        <taxon>Actinocorallia</taxon>
    </lineage>
</organism>
<dbReference type="EMBL" id="RJKE01000001">
    <property type="protein sequence ID" value="ROO88685.1"/>
    <property type="molecule type" value="Genomic_DNA"/>
</dbReference>
<accession>A0A3N1D560</accession>
<dbReference type="AlphaFoldDB" id="A0A3N1D560"/>
<dbReference type="Pfam" id="PF01965">
    <property type="entry name" value="DJ-1_PfpI"/>
    <property type="match status" value="1"/>
</dbReference>
<dbReference type="GO" id="GO:0005737">
    <property type="term" value="C:cytoplasm"/>
    <property type="evidence" value="ECO:0007669"/>
    <property type="project" value="TreeGrafter"/>
</dbReference>
<name>A0A3N1D560_9ACTN</name>
<dbReference type="RefSeq" id="WP_123667893.1">
    <property type="nucleotide sequence ID" value="NZ_RJKE01000001.1"/>
</dbReference>
<keyword evidence="1" id="KW-0346">Stress response</keyword>
<keyword evidence="6" id="KW-1185">Reference proteome</keyword>
<gene>
    <name evidence="5" type="ORF">EDD29_6359</name>
</gene>
<dbReference type="PANTHER" id="PTHR48094:SF11">
    <property type="entry name" value="GLUTATHIONE-INDEPENDENT GLYOXALASE HSP31-RELATED"/>
    <property type="match status" value="1"/>
</dbReference>
<comment type="caution">
    <text evidence="5">The sequence shown here is derived from an EMBL/GenBank/DDBJ whole genome shotgun (WGS) entry which is preliminary data.</text>
</comment>
<dbReference type="OrthoDB" id="9792284at2"/>
<keyword evidence="5" id="KW-0378">Hydrolase</keyword>
<sequence length="232" mass="23870">MAKVLFVMTGARSWTLNDGTAHPTGFWAEEAVAPWRVLTGAGHEVVFASPGGAVPVPDEASLTVGANGDEDGARAVAEGLGEMTGLKSPLKLEHVDPADYAAVFYPGGHGPMEDLAVDAASGALITAQLDAGRPLALVCHGPAALLAARGADGAPAVAGYRLTGFTDEEERQGGLADKAPWLLQDRLVDLGAEFDEGAPWRPHLVADRTLLTGQNPASAEPLAKELLALLPG</sequence>
<dbReference type="InterPro" id="IPR029062">
    <property type="entry name" value="Class_I_gatase-like"/>
</dbReference>
<feature type="domain" description="DJ-1/PfpI" evidence="4">
    <location>
        <begin position="28"/>
        <end position="227"/>
    </location>
</feature>
<keyword evidence="2" id="KW-0456">Lyase</keyword>
<dbReference type="InterPro" id="IPR002818">
    <property type="entry name" value="DJ-1/PfpI"/>
</dbReference>
<dbReference type="Proteomes" id="UP000272400">
    <property type="component" value="Unassembled WGS sequence"/>
</dbReference>
<dbReference type="InterPro" id="IPR050325">
    <property type="entry name" value="Prot/Nucl_acid_deglycase"/>
</dbReference>
<dbReference type="GO" id="GO:0006508">
    <property type="term" value="P:proteolysis"/>
    <property type="evidence" value="ECO:0007669"/>
    <property type="project" value="UniProtKB-KW"/>
</dbReference>
<proteinExistence type="inferred from homology"/>
<keyword evidence="5" id="KW-0645">Protease</keyword>
<dbReference type="GO" id="GO:0008233">
    <property type="term" value="F:peptidase activity"/>
    <property type="evidence" value="ECO:0007669"/>
    <property type="project" value="UniProtKB-KW"/>
</dbReference>